<organism evidence="2 3">
    <name type="scientific">Aquimarina addita</name>
    <dbReference type="NCBI Taxonomy" id="870485"/>
    <lineage>
        <taxon>Bacteria</taxon>
        <taxon>Pseudomonadati</taxon>
        <taxon>Bacteroidota</taxon>
        <taxon>Flavobacteriia</taxon>
        <taxon>Flavobacteriales</taxon>
        <taxon>Flavobacteriaceae</taxon>
        <taxon>Aquimarina</taxon>
    </lineage>
</organism>
<feature type="coiled-coil region" evidence="1">
    <location>
        <begin position="12"/>
        <end position="39"/>
    </location>
</feature>
<dbReference type="InterPro" id="IPR007060">
    <property type="entry name" value="FtsL/DivIC"/>
</dbReference>
<evidence type="ECO:0008006" key="4">
    <source>
        <dbReference type="Google" id="ProtNLM"/>
    </source>
</evidence>
<accession>A0ABP7X753</accession>
<comment type="caution">
    <text evidence="2">The sequence shown here is derived from an EMBL/GenBank/DDBJ whole genome shotgun (WGS) entry which is preliminary data.</text>
</comment>
<evidence type="ECO:0000313" key="3">
    <source>
        <dbReference type="Proteomes" id="UP001500459"/>
    </source>
</evidence>
<evidence type="ECO:0000256" key="1">
    <source>
        <dbReference type="SAM" id="Coils"/>
    </source>
</evidence>
<evidence type="ECO:0000313" key="2">
    <source>
        <dbReference type="EMBL" id="GAA4106315.1"/>
    </source>
</evidence>
<protein>
    <recommendedName>
        <fullName evidence="4">Septum formation initiator</fullName>
    </recommendedName>
</protein>
<reference evidence="3" key="1">
    <citation type="journal article" date="2019" name="Int. J. Syst. Evol. Microbiol.">
        <title>The Global Catalogue of Microorganisms (GCM) 10K type strain sequencing project: providing services to taxonomists for standard genome sequencing and annotation.</title>
        <authorList>
            <consortium name="The Broad Institute Genomics Platform"/>
            <consortium name="The Broad Institute Genome Sequencing Center for Infectious Disease"/>
            <person name="Wu L."/>
            <person name="Ma J."/>
        </authorList>
    </citation>
    <scope>NUCLEOTIDE SEQUENCE [LARGE SCALE GENOMIC DNA]</scope>
    <source>
        <strain evidence="3">JCM 17106</strain>
    </source>
</reference>
<dbReference type="EMBL" id="BAABCW010000001">
    <property type="protein sequence ID" value="GAA4106315.1"/>
    <property type="molecule type" value="Genomic_DNA"/>
</dbReference>
<dbReference type="Proteomes" id="UP001500459">
    <property type="component" value="Unassembled WGS sequence"/>
</dbReference>
<gene>
    <name evidence="2" type="ORF">GCM10022393_00680</name>
</gene>
<sequence>MLFLDANSWFTHRELDQEIKELKDNKEYYKKEIIKDQKDIKTLKDSNELEKFAREEYFMKRDDEEIYIIEYEDSILKNEDDD</sequence>
<keyword evidence="1" id="KW-0175">Coiled coil</keyword>
<name>A0ABP7X753_9FLAO</name>
<proteinExistence type="predicted"/>
<keyword evidence="3" id="KW-1185">Reference proteome</keyword>
<dbReference type="Pfam" id="PF04977">
    <property type="entry name" value="DivIC"/>
    <property type="match status" value="1"/>
</dbReference>